<feature type="binding site" evidence="7">
    <location>
        <position position="200"/>
    </location>
    <ligand>
        <name>Zn(2+)</name>
        <dbReference type="ChEBI" id="CHEBI:29105"/>
        <label>1</label>
    </ligand>
</feature>
<evidence type="ECO:0000313" key="11">
    <source>
        <dbReference type="Proteomes" id="UP000053989"/>
    </source>
</evidence>
<dbReference type="InterPro" id="IPR001261">
    <property type="entry name" value="ArgE/DapE_CS"/>
</dbReference>
<reference evidence="11" key="2">
    <citation type="submission" date="2015-01" db="EMBL/GenBank/DDBJ databases">
        <title>Evolutionary Origins and Diversification of the Mycorrhizal Mutualists.</title>
        <authorList>
            <consortium name="DOE Joint Genome Institute"/>
            <consortium name="Mycorrhizal Genomics Consortium"/>
            <person name="Kohler A."/>
            <person name="Kuo A."/>
            <person name="Nagy L.G."/>
            <person name="Floudas D."/>
            <person name="Copeland A."/>
            <person name="Barry K.W."/>
            <person name="Cichocki N."/>
            <person name="Veneault-Fourrey C."/>
            <person name="LaButti K."/>
            <person name="Lindquist E.A."/>
            <person name="Lipzen A."/>
            <person name="Lundell T."/>
            <person name="Morin E."/>
            <person name="Murat C."/>
            <person name="Riley R."/>
            <person name="Ohm R."/>
            <person name="Sun H."/>
            <person name="Tunlid A."/>
            <person name="Henrissat B."/>
            <person name="Grigoriev I.V."/>
            <person name="Hibbett D.S."/>
            <person name="Martin F."/>
        </authorList>
    </citation>
    <scope>NUCLEOTIDE SEQUENCE [LARGE SCALE GENOMIC DNA]</scope>
    <source>
        <strain evidence="11">Foug A</strain>
    </source>
</reference>
<dbReference type="OrthoDB" id="3064516at2759"/>
<dbReference type="PANTHER" id="PTHR45962">
    <property type="entry name" value="N-FATTY-ACYL-AMINO ACID SYNTHASE/HYDROLASE PM20D1"/>
    <property type="match status" value="1"/>
</dbReference>
<organism evidence="10 11">
    <name type="scientific">Scleroderma citrinum Foug A</name>
    <dbReference type="NCBI Taxonomy" id="1036808"/>
    <lineage>
        <taxon>Eukaryota</taxon>
        <taxon>Fungi</taxon>
        <taxon>Dikarya</taxon>
        <taxon>Basidiomycota</taxon>
        <taxon>Agaricomycotina</taxon>
        <taxon>Agaricomycetes</taxon>
        <taxon>Agaricomycetidae</taxon>
        <taxon>Boletales</taxon>
        <taxon>Sclerodermatineae</taxon>
        <taxon>Sclerodermataceae</taxon>
        <taxon>Scleroderma</taxon>
    </lineage>
</organism>
<feature type="region of interest" description="Disordered" evidence="8">
    <location>
        <begin position="1"/>
        <end position="21"/>
    </location>
</feature>
<dbReference type="FunFam" id="3.40.630.10:FF:000027">
    <property type="entry name" value="N-fatty-acyl-amino acid synthase/hydrolase PM20D1"/>
    <property type="match status" value="1"/>
</dbReference>
<dbReference type="SUPFAM" id="SSF53187">
    <property type="entry name" value="Zn-dependent exopeptidases"/>
    <property type="match status" value="1"/>
</dbReference>
<evidence type="ECO:0000256" key="4">
    <source>
        <dbReference type="ARBA" id="ARBA00022801"/>
    </source>
</evidence>
<accession>A0A0C2Z308</accession>
<dbReference type="Gene3D" id="3.40.630.10">
    <property type="entry name" value="Zn peptidases"/>
    <property type="match status" value="1"/>
</dbReference>
<dbReference type="InterPro" id="IPR017141">
    <property type="entry name" value="Pept_M20_carboxypep"/>
</dbReference>
<reference evidence="10 11" key="1">
    <citation type="submission" date="2014-04" db="EMBL/GenBank/DDBJ databases">
        <authorList>
            <consortium name="DOE Joint Genome Institute"/>
            <person name="Kuo A."/>
            <person name="Kohler A."/>
            <person name="Nagy L.G."/>
            <person name="Floudas D."/>
            <person name="Copeland A."/>
            <person name="Barry K.W."/>
            <person name="Cichocki N."/>
            <person name="Veneault-Fourrey C."/>
            <person name="LaButti K."/>
            <person name="Lindquist E.A."/>
            <person name="Lipzen A."/>
            <person name="Lundell T."/>
            <person name="Morin E."/>
            <person name="Murat C."/>
            <person name="Sun H."/>
            <person name="Tunlid A."/>
            <person name="Henrissat B."/>
            <person name="Grigoriev I.V."/>
            <person name="Hibbett D.S."/>
            <person name="Martin F."/>
            <person name="Nordberg H.P."/>
            <person name="Cantor M.N."/>
            <person name="Hua S.X."/>
        </authorList>
    </citation>
    <scope>NUCLEOTIDE SEQUENCE [LARGE SCALE GENOMIC DNA]</scope>
    <source>
        <strain evidence="10 11">Foug A</strain>
    </source>
</reference>
<dbReference type="HOGENOM" id="CLU_021802_11_0_1"/>
<feature type="binding site" evidence="7">
    <location>
        <position position="549"/>
    </location>
    <ligand>
        <name>Zn(2+)</name>
        <dbReference type="ChEBI" id="CHEBI:29105"/>
        <label>1</label>
    </ligand>
</feature>
<dbReference type="EMBL" id="KN822119">
    <property type="protein sequence ID" value="KIM56298.1"/>
    <property type="molecule type" value="Genomic_DNA"/>
</dbReference>
<feature type="active site" description="Proton acceptor" evidence="6">
    <location>
        <position position="234"/>
    </location>
</feature>
<evidence type="ECO:0000256" key="8">
    <source>
        <dbReference type="SAM" id="MobiDB-lite"/>
    </source>
</evidence>
<evidence type="ECO:0000256" key="3">
    <source>
        <dbReference type="ARBA" id="ARBA00022723"/>
    </source>
</evidence>
<dbReference type="Pfam" id="PF07687">
    <property type="entry name" value="M20_dimer"/>
    <property type="match status" value="1"/>
</dbReference>
<keyword evidence="3 7" id="KW-0479">Metal-binding</keyword>
<dbReference type="PANTHER" id="PTHR45962:SF1">
    <property type="entry name" value="N-FATTY-ACYL-AMINO ACID SYNTHASE_HYDROLASE PM20D1"/>
    <property type="match status" value="1"/>
</dbReference>
<dbReference type="PROSITE" id="PS00758">
    <property type="entry name" value="ARGE_DAPE_CPG2_1"/>
    <property type="match status" value="1"/>
</dbReference>
<dbReference type="STRING" id="1036808.A0A0C2Z308"/>
<feature type="binding site" evidence="7">
    <location>
        <position position="235"/>
    </location>
    <ligand>
        <name>Zn(2+)</name>
        <dbReference type="ChEBI" id="CHEBI:29105"/>
        <label>1</label>
    </ligand>
</feature>
<evidence type="ECO:0000259" key="9">
    <source>
        <dbReference type="Pfam" id="PF07687"/>
    </source>
</evidence>
<sequence length="580" mass="63042">MPTKDGPGPLPEPVSAHSPSTSSSKRIFIALIVTLTLLAKCTWTWYGFDRGSIDGVCSQVSELIPERNYELWESLSNTYSTDSFKLKAVNWLSGAIQVPTESYEDFGPVGTDPRWERFQAFHDYLLEAFPLVHAKLELTKVNTYGLIFVWKGSDKALKPLLLAAHQDVVPVDSTTIDQWTHPPFSGYFDGETIWGRGSNDDKNGLMGIMSAIETMLENGHKPARTVVLAFGFDEECGGHHGAKTLAVELEGMFGMYGYAMLVDEGCTYGDKFGRVIATPGIAEKGYLDVRVEVNTPGGHSILPPPHTSIGILADLLVKIEANPFKAHLARGSPMYKAAQCLAAYSPGLPEHLRKDILLSEYSDKALRAAEKQLFTSAMFKALVGTTQAIDIVQGGVKVKALPEQAWAAINHRISTESSVDETKSHDTNLLKPLANAFNLSYVAFGATITDPTAPAYGNLNLSEAFGKKPLEPAPFTPIDGAAPYELLSGTIKATFNSHRGIGGSDTIIVSPGVTSGNTDSKHYWNLTPHIFRYGHVRAAEGELHGAGMHTVNEAIPADNFVEIIRFFTTLILNADESTLL</sequence>
<dbReference type="GO" id="GO:0004181">
    <property type="term" value="F:metallocarboxypeptidase activity"/>
    <property type="evidence" value="ECO:0007669"/>
    <property type="project" value="InterPro"/>
</dbReference>
<proteinExistence type="inferred from homology"/>
<protein>
    <recommendedName>
        <fullName evidence="9">Peptidase M20 dimerisation domain-containing protein</fullName>
    </recommendedName>
</protein>
<dbReference type="GO" id="GO:0046872">
    <property type="term" value="F:metal ion binding"/>
    <property type="evidence" value="ECO:0007669"/>
    <property type="project" value="UniProtKB-KW"/>
</dbReference>
<dbReference type="CDD" id="cd05674">
    <property type="entry name" value="M20_yscS"/>
    <property type="match status" value="1"/>
</dbReference>
<dbReference type="AlphaFoldDB" id="A0A0C2Z308"/>
<comment type="similarity">
    <text evidence="1">Belongs to the peptidase M20A family.</text>
</comment>
<dbReference type="PROSITE" id="PS00759">
    <property type="entry name" value="ARGE_DAPE_CPG2_2"/>
    <property type="match status" value="1"/>
</dbReference>
<evidence type="ECO:0000256" key="7">
    <source>
        <dbReference type="PIRSR" id="PIRSR037217-2"/>
    </source>
</evidence>
<feature type="domain" description="Peptidase M20 dimerisation" evidence="9">
    <location>
        <begin position="281"/>
        <end position="424"/>
    </location>
</feature>
<keyword evidence="2" id="KW-0645">Protease</keyword>
<feature type="binding site" evidence="7">
    <location>
        <position position="165"/>
    </location>
    <ligand>
        <name>Zn(2+)</name>
        <dbReference type="ChEBI" id="CHEBI:29105"/>
        <label>2</label>
    </ligand>
</feature>
<evidence type="ECO:0000256" key="5">
    <source>
        <dbReference type="ARBA" id="ARBA00022833"/>
    </source>
</evidence>
<evidence type="ECO:0000256" key="1">
    <source>
        <dbReference type="ARBA" id="ARBA00006247"/>
    </source>
</evidence>
<dbReference type="Gene3D" id="1.10.150.900">
    <property type="match status" value="1"/>
</dbReference>
<keyword evidence="11" id="KW-1185">Reference proteome</keyword>
<dbReference type="InterPro" id="IPR047177">
    <property type="entry name" value="Pept_M20A"/>
</dbReference>
<dbReference type="Proteomes" id="UP000053989">
    <property type="component" value="Unassembled WGS sequence"/>
</dbReference>
<keyword evidence="4" id="KW-0378">Hydrolase</keyword>
<gene>
    <name evidence="10" type="ORF">SCLCIDRAFT_132948</name>
</gene>
<feature type="binding site" evidence="7">
    <location>
        <position position="263"/>
    </location>
    <ligand>
        <name>Zn(2+)</name>
        <dbReference type="ChEBI" id="CHEBI:29105"/>
        <label>2</label>
    </ligand>
</feature>
<dbReference type="GO" id="GO:0000328">
    <property type="term" value="C:fungal-type vacuole lumen"/>
    <property type="evidence" value="ECO:0007669"/>
    <property type="project" value="TreeGrafter"/>
</dbReference>
<evidence type="ECO:0000256" key="6">
    <source>
        <dbReference type="PIRSR" id="PIRSR037217-1"/>
    </source>
</evidence>
<dbReference type="Pfam" id="PF01546">
    <property type="entry name" value="Peptidase_M20"/>
    <property type="match status" value="1"/>
</dbReference>
<evidence type="ECO:0000256" key="2">
    <source>
        <dbReference type="ARBA" id="ARBA00022670"/>
    </source>
</evidence>
<feature type="active site" evidence="6">
    <location>
        <position position="167"/>
    </location>
</feature>
<dbReference type="InterPro" id="IPR002933">
    <property type="entry name" value="Peptidase_M20"/>
</dbReference>
<keyword evidence="5 7" id="KW-0862">Zinc</keyword>
<dbReference type="InParanoid" id="A0A0C2Z308"/>
<name>A0A0C2Z308_9AGAM</name>
<evidence type="ECO:0000313" key="10">
    <source>
        <dbReference type="EMBL" id="KIM56298.1"/>
    </source>
</evidence>
<dbReference type="FunCoup" id="A0A0C2Z308">
    <property type="interactions" value="8"/>
</dbReference>
<dbReference type="InterPro" id="IPR011650">
    <property type="entry name" value="Peptidase_M20_dimer"/>
</dbReference>
<dbReference type="PIRSF" id="PIRSF037217">
    <property type="entry name" value="Carboxypeptidase_S"/>
    <property type="match status" value="1"/>
</dbReference>
<feature type="binding site" evidence="7">
    <location>
        <position position="200"/>
    </location>
    <ligand>
        <name>Zn(2+)</name>
        <dbReference type="ChEBI" id="CHEBI:29105"/>
        <label>2</label>
    </ligand>
</feature>
<dbReference type="GO" id="GO:0051603">
    <property type="term" value="P:proteolysis involved in protein catabolic process"/>
    <property type="evidence" value="ECO:0007669"/>
    <property type="project" value="TreeGrafter"/>
</dbReference>